<dbReference type="AlphaFoldDB" id="A0A4R3USU2"/>
<accession>A0A4R3USU2</accession>
<gene>
    <name evidence="2" type="ORF">EV686_11165</name>
</gene>
<evidence type="ECO:0000256" key="1">
    <source>
        <dbReference type="SAM" id="Phobius"/>
    </source>
</evidence>
<comment type="caution">
    <text evidence="2">The sequence shown here is derived from an EMBL/GenBank/DDBJ whole genome shotgun (WGS) entry which is preliminary data.</text>
</comment>
<sequence length="234" mass="26525">MDGIWIRMAELAVGILGTVVAAFMGAKFAFGLERRRDQELQRDRDADGLQSAIFVLCRQLTLAARMQAEVLDPFREDRNRDICVPPVSGRHLVDVRVDFEWISHMLRDHEESAALAFLIVMVDDGIESLHDAVETRRKFHDLRIRPRLEEAGVTDFTEERAQQVRFLCGAADSEMLQGYTDQLYAICDRVVAQAERALAEAQRVSAQAFPGYAFKFVLPEWAHHQPDTGIAARL</sequence>
<evidence type="ECO:0000313" key="2">
    <source>
        <dbReference type="EMBL" id="TCU93713.1"/>
    </source>
</evidence>
<evidence type="ECO:0000313" key="3">
    <source>
        <dbReference type="Proteomes" id="UP000294692"/>
    </source>
</evidence>
<keyword evidence="1" id="KW-0812">Transmembrane</keyword>
<dbReference type="RefSeq" id="WP_132478065.1">
    <property type="nucleotide sequence ID" value="NZ_JBEBWM010000025.1"/>
</dbReference>
<feature type="transmembrane region" description="Helical" evidence="1">
    <location>
        <begin position="12"/>
        <end position="32"/>
    </location>
</feature>
<keyword evidence="1" id="KW-1133">Transmembrane helix</keyword>
<organism evidence="2 3">
    <name type="scientific">Paracandidimonas soli</name>
    <dbReference type="NCBI Taxonomy" id="1917182"/>
    <lineage>
        <taxon>Bacteria</taxon>
        <taxon>Pseudomonadati</taxon>
        <taxon>Pseudomonadota</taxon>
        <taxon>Betaproteobacteria</taxon>
        <taxon>Burkholderiales</taxon>
        <taxon>Alcaligenaceae</taxon>
        <taxon>Paracandidimonas</taxon>
    </lineage>
</organism>
<dbReference type="EMBL" id="SMBX01000011">
    <property type="protein sequence ID" value="TCU93713.1"/>
    <property type="molecule type" value="Genomic_DNA"/>
</dbReference>
<proteinExistence type="predicted"/>
<keyword evidence="3" id="KW-1185">Reference proteome</keyword>
<protein>
    <submittedName>
        <fullName evidence="2">Uncharacterized protein</fullName>
    </submittedName>
</protein>
<dbReference type="Proteomes" id="UP000294692">
    <property type="component" value="Unassembled WGS sequence"/>
</dbReference>
<reference evidence="2 3" key="1">
    <citation type="submission" date="2019-03" db="EMBL/GenBank/DDBJ databases">
        <title>Genomic Encyclopedia of Type Strains, Phase IV (KMG-IV): sequencing the most valuable type-strain genomes for metagenomic binning, comparative biology and taxonomic classification.</title>
        <authorList>
            <person name="Goeker M."/>
        </authorList>
    </citation>
    <scope>NUCLEOTIDE SEQUENCE [LARGE SCALE GENOMIC DNA]</scope>
    <source>
        <strain evidence="2 3">DSM 100048</strain>
    </source>
</reference>
<name>A0A4R3USU2_9BURK</name>
<keyword evidence="1" id="KW-0472">Membrane</keyword>